<evidence type="ECO:0000256" key="2">
    <source>
        <dbReference type="ARBA" id="ARBA00017703"/>
    </source>
</evidence>
<dbReference type="SUPFAM" id="SSF52540">
    <property type="entry name" value="P-loop containing nucleoside triphosphate hydrolases"/>
    <property type="match status" value="1"/>
</dbReference>
<organism evidence="11 12">
    <name type="scientific">Lancefieldella parvula</name>
    <dbReference type="NCBI Taxonomy" id="1382"/>
    <lineage>
        <taxon>Bacteria</taxon>
        <taxon>Bacillati</taxon>
        <taxon>Actinomycetota</taxon>
        <taxon>Coriobacteriia</taxon>
        <taxon>Coriobacteriales</taxon>
        <taxon>Atopobiaceae</taxon>
        <taxon>Lancefieldella</taxon>
    </lineage>
</organism>
<dbReference type="InterPro" id="IPR005790">
    <property type="entry name" value="DNA_polIII_delta"/>
</dbReference>
<evidence type="ECO:0000313" key="12">
    <source>
        <dbReference type="Proteomes" id="UP000787322"/>
    </source>
</evidence>
<keyword evidence="5" id="KW-0235">DNA replication</keyword>
<feature type="domain" description="DNA polymerase III delta N-terminal" evidence="9">
    <location>
        <begin position="11"/>
        <end position="119"/>
    </location>
</feature>
<evidence type="ECO:0000313" key="11">
    <source>
        <dbReference type="EMBL" id="MBF4802706.1"/>
    </source>
</evidence>
<dbReference type="AlphaFoldDB" id="A0A9D5X5L8"/>
<accession>A0A9D5X5L8</accession>
<evidence type="ECO:0000256" key="7">
    <source>
        <dbReference type="ARBA" id="ARBA00034754"/>
    </source>
</evidence>
<evidence type="ECO:0000259" key="10">
    <source>
        <dbReference type="Pfam" id="PF21694"/>
    </source>
</evidence>
<evidence type="ECO:0000259" key="9">
    <source>
        <dbReference type="Pfam" id="PF06144"/>
    </source>
</evidence>
<dbReference type="Pfam" id="PF06144">
    <property type="entry name" value="DNA_pol3_delta"/>
    <property type="match status" value="1"/>
</dbReference>
<dbReference type="NCBIfam" id="TIGR01128">
    <property type="entry name" value="holA"/>
    <property type="match status" value="1"/>
</dbReference>
<dbReference type="InterPro" id="IPR010372">
    <property type="entry name" value="DNA_pol3_delta_N"/>
</dbReference>
<evidence type="ECO:0000256" key="8">
    <source>
        <dbReference type="ARBA" id="ARBA00049244"/>
    </source>
</evidence>
<dbReference type="GO" id="GO:0009360">
    <property type="term" value="C:DNA polymerase III complex"/>
    <property type="evidence" value="ECO:0007669"/>
    <property type="project" value="InterPro"/>
</dbReference>
<dbReference type="GO" id="GO:0006261">
    <property type="term" value="P:DNA-templated DNA replication"/>
    <property type="evidence" value="ECO:0007669"/>
    <property type="project" value="TreeGrafter"/>
</dbReference>
<dbReference type="EC" id="2.7.7.7" evidence="1"/>
<dbReference type="InterPro" id="IPR027417">
    <property type="entry name" value="P-loop_NTPase"/>
</dbReference>
<comment type="caution">
    <text evidence="11">The sequence shown here is derived from an EMBL/GenBank/DDBJ whole genome shotgun (WGS) entry which is preliminary data.</text>
</comment>
<protein>
    <recommendedName>
        <fullName evidence="2">DNA polymerase III subunit delta</fullName>
        <ecNumber evidence="1">2.7.7.7</ecNumber>
    </recommendedName>
</protein>
<dbReference type="GO" id="GO:0003887">
    <property type="term" value="F:DNA-directed DNA polymerase activity"/>
    <property type="evidence" value="ECO:0007669"/>
    <property type="project" value="UniProtKB-KW"/>
</dbReference>
<evidence type="ECO:0000256" key="3">
    <source>
        <dbReference type="ARBA" id="ARBA00022679"/>
    </source>
</evidence>
<keyword evidence="6" id="KW-0239">DNA-directed DNA polymerase</keyword>
<evidence type="ECO:0000256" key="4">
    <source>
        <dbReference type="ARBA" id="ARBA00022695"/>
    </source>
</evidence>
<dbReference type="GO" id="GO:0003677">
    <property type="term" value="F:DNA binding"/>
    <property type="evidence" value="ECO:0007669"/>
    <property type="project" value="InterPro"/>
</dbReference>
<feature type="domain" description="DNA polymerase III delta subunit-like C-terminal" evidence="10">
    <location>
        <begin position="206"/>
        <end position="313"/>
    </location>
</feature>
<keyword evidence="4 11" id="KW-0548">Nucleotidyltransferase</keyword>
<evidence type="ECO:0000256" key="5">
    <source>
        <dbReference type="ARBA" id="ARBA00022705"/>
    </source>
</evidence>
<proteinExistence type="inferred from homology"/>
<dbReference type="SUPFAM" id="SSF48019">
    <property type="entry name" value="post-AAA+ oligomerization domain-like"/>
    <property type="match status" value="1"/>
</dbReference>
<dbReference type="PANTHER" id="PTHR34388">
    <property type="entry name" value="DNA POLYMERASE III SUBUNIT DELTA"/>
    <property type="match status" value="1"/>
</dbReference>
<dbReference type="PANTHER" id="PTHR34388:SF1">
    <property type="entry name" value="DNA POLYMERASE III SUBUNIT DELTA"/>
    <property type="match status" value="1"/>
</dbReference>
<dbReference type="Gene3D" id="1.20.272.10">
    <property type="match status" value="1"/>
</dbReference>
<dbReference type="EMBL" id="JABZGU010000038">
    <property type="protein sequence ID" value="MBF4802706.1"/>
    <property type="molecule type" value="Genomic_DNA"/>
</dbReference>
<name>A0A9D5X5L8_9ACTN</name>
<gene>
    <name evidence="11" type="primary">holA</name>
    <name evidence="11" type="ORF">HXK24_02635</name>
</gene>
<dbReference type="Gene3D" id="1.10.8.60">
    <property type="match status" value="1"/>
</dbReference>
<keyword evidence="3 11" id="KW-0808">Transferase</keyword>
<dbReference type="InterPro" id="IPR048466">
    <property type="entry name" value="DNA_pol3_delta-like_C"/>
</dbReference>
<evidence type="ECO:0000256" key="6">
    <source>
        <dbReference type="ARBA" id="ARBA00022932"/>
    </source>
</evidence>
<dbReference type="Pfam" id="PF21694">
    <property type="entry name" value="DNA_pol3_delta_C"/>
    <property type="match status" value="1"/>
</dbReference>
<evidence type="ECO:0000256" key="1">
    <source>
        <dbReference type="ARBA" id="ARBA00012417"/>
    </source>
</evidence>
<dbReference type="Proteomes" id="UP000787322">
    <property type="component" value="Unassembled WGS sequence"/>
</dbReference>
<dbReference type="Gene3D" id="3.40.50.300">
    <property type="entry name" value="P-loop containing nucleotide triphosphate hydrolases"/>
    <property type="match status" value="1"/>
</dbReference>
<reference evidence="11" key="1">
    <citation type="submission" date="2020-04" db="EMBL/GenBank/DDBJ databases">
        <title>Deep metagenomics examines the oral microbiome during advanced dental caries in children, revealing novel taxa and co-occurrences with host molecules.</title>
        <authorList>
            <person name="Baker J.L."/>
            <person name="Morton J.T."/>
            <person name="Dinis M."/>
            <person name="Alvarez R."/>
            <person name="Tran N.C."/>
            <person name="Knight R."/>
            <person name="Edlund A."/>
        </authorList>
    </citation>
    <scope>NUCLEOTIDE SEQUENCE</scope>
    <source>
        <strain evidence="11">JCVI_3_bin.11</strain>
    </source>
</reference>
<comment type="catalytic activity">
    <reaction evidence="8">
        <text>DNA(n) + a 2'-deoxyribonucleoside 5'-triphosphate = DNA(n+1) + diphosphate</text>
        <dbReference type="Rhea" id="RHEA:22508"/>
        <dbReference type="Rhea" id="RHEA-COMP:17339"/>
        <dbReference type="Rhea" id="RHEA-COMP:17340"/>
        <dbReference type="ChEBI" id="CHEBI:33019"/>
        <dbReference type="ChEBI" id="CHEBI:61560"/>
        <dbReference type="ChEBI" id="CHEBI:173112"/>
        <dbReference type="EC" id="2.7.7.7"/>
    </reaction>
</comment>
<sequence length="323" mass="35256">MAEQAKLLAAYLAVGPDEMKRARAIDKLKSRLNQSFITFNLDEISVSAELTPESVLSSAQTLPMGDSRRIVVIDDAGKLPKSVSEALVEYLKNPNPTTTLMLSAKTLAKTTRLYKAVDALGKLAVINCGAMTRSELPKYIGDIGRKYGLQIPANVANELVSRVGDNTTMLDSQVKSLAALLGRPGAIDVQFVETHVARVVEVKPWDFLDSLSARNAQKALELYSQMDESGAIGNLSLMTGRVRELICARSMVKRGTEREIAPVLGKQDWQVRNYARWARQFADGELEHILGLCADAERGLKSGEDKTTTMTKLIFALCGVANV</sequence>
<dbReference type="InterPro" id="IPR008921">
    <property type="entry name" value="DNA_pol3_clamp-load_cplx_C"/>
</dbReference>
<comment type="similarity">
    <text evidence="7">Belongs to the DNA polymerase HolA subunit family.</text>
</comment>